<protein>
    <submittedName>
        <fullName evidence="1">Uncharacterized protein</fullName>
    </submittedName>
</protein>
<gene>
    <name evidence="1" type="ORF">CICLE_v10010076mg</name>
</gene>
<sequence>MVNQFSLCSNLYSRATTSCTARPRKNSTICTSFIGHLRCFCSCLSCTYMCSNMSYLFFFEKKIQPQCKEKILLKGKHKA</sequence>
<dbReference type="AlphaFoldDB" id="V4UJY9"/>
<evidence type="ECO:0000313" key="2">
    <source>
        <dbReference type="Proteomes" id="UP000030687"/>
    </source>
</evidence>
<dbReference type="EMBL" id="KI535697">
    <property type="protein sequence ID" value="ESR64575.1"/>
    <property type="molecule type" value="Genomic_DNA"/>
</dbReference>
<proteinExistence type="predicted"/>
<dbReference type="Proteomes" id="UP000030687">
    <property type="component" value="Unassembled WGS sequence"/>
</dbReference>
<organism evidence="1 2">
    <name type="scientific">Citrus clementina</name>
    <name type="common">Clementine</name>
    <name type="synonym">Citrus deliciosa x Citrus sinensis</name>
    <dbReference type="NCBI Taxonomy" id="85681"/>
    <lineage>
        <taxon>Eukaryota</taxon>
        <taxon>Viridiplantae</taxon>
        <taxon>Streptophyta</taxon>
        <taxon>Embryophyta</taxon>
        <taxon>Tracheophyta</taxon>
        <taxon>Spermatophyta</taxon>
        <taxon>Magnoliopsida</taxon>
        <taxon>eudicotyledons</taxon>
        <taxon>Gunneridae</taxon>
        <taxon>Pentapetalae</taxon>
        <taxon>rosids</taxon>
        <taxon>malvids</taxon>
        <taxon>Sapindales</taxon>
        <taxon>Rutaceae</taxon>
        <taxon>Aurantioideae</taxon>
        <taxon>Citrus</taxon>
    </lineage>
</organism>
<evidence type="ECO:0000313" key="1">
    <source>
        <dbReference type="EMBL" id="ESR64575.1"/>
    </source>
</evidence>
<accession>V4UJY9</accession>
<dbReference type="InParanoid" id="V4UJY9"/>
<name>V4UJY9_CITCL</name>
<dbReference type="Gramene" id="ESR64575">
    <property type="protein sequence ID" value="ESR64575"/>
    <property type="gene ID" value="CICLE_v10010076mg"/>
</dbReference>
<dbReference type="KEGG" id="cic:CICLE_v10010076mg"/>
<keyword evidence="2" id="KW-1185">Reference proteome</keyword>
<reference evidence="1 2" key="1">
    <citation type="submission" date="2013-10" db="EMBL/GenBank/DDBJ databases">
        <authorList>
            <consortium name="International Citrus Genome Consortium"/>
            <person name="Jenkins J."/>
            <person name="Schmutz J."/>
            <person name="Prochnik S."/>
            <person name="Rokhsar D."/>
            <person name="Gmitter F."/>
            <person name="Ollitrault P."/>
            <person name="Machado M."/>
            <person name="Talon M."/>
            <person name="Wincker P."/>
            <person name="Jaillon O."/>
            <person name="Morgante M."/>
        </authorList>
    </citation>
    <scope>NUCLEOTIDE SEQUENCE</scope>
    <source>
        <strain evidence="2">cv. Clemenules</strain>
    </source>
</reference>